<protein>
    <submittedName>
        <fullName evidence="1">Uncharacterized protein</fullName>
    </submittedName>
</protein>
<reference evidence="1" key="1">
    <citation type="submission" date="2019-04" db="EMBL/GenBank/DDBJ databases">
        <title>Evolution of Biomass-Degrading Anaerobic Consortia Revealed by Metagenomics.</title>
        <authorList>
            <person name="Peng X."/>
        </authorList>
    </citation>
    <scope>NUCLEOTIDE SEQUENCE</scope>
    <source>
        <strain evidence="1">SIG551</strain>
    </source>
</reference>
<sequence>MSESELDVCRMPGLPLENGAVKKIVVELLQTKVHAWLLSWSSYKKYINGKCHQISNQLNVTPLAKEKYFALIQWFCSYKSQHLDNQKYLEKYLQITIAGSEFKKVDAYVLAKSDICNR</sequence>
<evidence type="ECO:0000313" key="2">
    <source>
        <dbReference type="Proteomes" id="UP000754750"/>
    </source>
</evidence>
<comment type="caution">
    <text evidence="1">The sequence shown here is derived from an EMBL/GenBank/DDBJ whole genome shotgun (WGS) entry which is preliminary data.</text>
</comment>
<organism evidence="1 2">
    <name type="scientific">Faecalispora sporosphaeroides</name>
    <dbReference type="NCBI Taxonomy" id="1549"/>
    <lineage>
        <taxon>Bacteria</taxon>
        <taxon>Bacillati</taxon>
        <taxon>Bacillota</taxon>
        <taxon>Clostridia</taxon>
        <taxon>Eubacteriales</taxon>
        <taxon>Oscillospiraceae</taxon>
        <taxon>Faecalispora</taxon>
    </lineage>
</organism>
<evidence type="ECO:0000313" key="1">
    <source>
        <dbReference type="EMBL" id="MBE6832550.1"/>
    </source>
</evidence>
<dbReference type="AlphaFoldDB" id="A0A928KQ69"/>
<dbReference type="EMBL" id="SVNY01000001">
    <property type="protein sequence ID" value="MBE6832550.1"/>
    <property type="molecule type" value="Genomic_DNA"/>
</dbReference>
<name>A0A928KQ69_9FIRM</name>
<proteinExistence type="predicted"/>
<dbReference type="Proteomes" id="UP000754750">
    <property type="component" value="Unassembled WGS sequence"/>
</dbReference>
<accession>A0A928KQ69</accession>
<gene>
    <name evidence="1" type="ORF">E7512_03040</name>
</gene>
<dbReference type="RefSeq" id="WP_326839944.1">
    <property type="nucleotide sequence ID" value="NZ_SVNY01000001.1"/>
</dbReference>